<reference evidence="16" key="1">
    <citation type="submission" date="2025-08" db="UniProtKB">
        <authorList>
            <consortium name="RefSeq"/>
        </authorList>
    </citation>
    <scope>IDENTIFICATION</scope>
</reference>
<feature type="region of interest" description="Disordered" evidence="13">
    <location>
        <begin position="557"/>
        <end position="581"/>
    </location>
</feature>
<evidence type="ECO:0000313" key="16">
    <source>
        <dbReference type="RefSeq" id="XP_039132343.1"/>
    </source>
</evidence>
<dbReference type="PANTHER" id="PTHR11772:SF48">
    <property type="entry name" value="ASPARAGINE SYNTHETASE [GLUTAMINE-HYDROLYZING] 1"/>
    <property type="match status" value="1"/>
</dbReference>
<evidence type="ECO:0000256" key="13">
    <source>
        <dbReference type="SAM" id="MobiDB-lite"/>
    </source>
</evidence>
<organism evidence="15 16">
    <name type="scientific">Dioscorea cayennensis subsp. rotundata</name>
    <name type="common">White Guinea yam</name>
    <name type="synonym">Dioscorea rotundata</name>
    <dbReference type="NCBI Taxonomy" id="55577"/>
    <lineage>
        <taxon>Eukaryota</taxon>
        <taxon>Viridiplantae</taxon>
        <taxon>Streptophyta</taxon>
        <taxon>Embryophyta</taxon>
        <taxon>Tracheophyta</taxon>
        <taxon>Spermatophyta</taxon>
        <taxon>Magnoliopsida</taxon>
        <taxon>Liliopsida</taxon>
        <taxon>Dioscoreales</taxon>
        <taxon>Dioscoreaceae</taxon>
        <taxon>Dioscorea</taxon>
    </lineage>
</organism>
<name>A0AB40BZG6_DIOCR</name>
<comment type="catalytic activity">
    <reaction evidence="8 9">
        <text>L-aspartate + L-glutamine + ATP + H2O = L-asparagine + L-glutamate + AMP + diphosphate + H(+)</text>
        <dbReference type="Rhea" id="RHEA:12228"/>
        <dbReference type="ChEBI" id="CHEBI:15377"/>
        <dbReference type="ChEBI" id="CHEBI:15378"/>
        <dbReference type="ChEBI" id="CHEBI:29985"/>
        <dbReference type="ChEBI" id="CHEBI:29991"/>
        <dbReference type="ChEBI" id="CHEBI:30616"/>
        <dbReference type="ChEBI" id="CHEBI:33019"/>
        <dbReference type="ChEBI" id="CHEBI:58048"/>
        <dbReference type="ChEBI" id="CHEBI:58359"/>
        <dbReference type="ChEBI" id="CHEBI:456215"/>
        <dbReference type="EC" id="6.3.5.4"/>
    </reaction>
</comment>
<dbReference type="InterPro" id="IPR014729">
    <property type="entry name" value="Rossmann-like_a/b/a_fold"/>
</dbReference>
<feature type="binding site" evidence="11">
    <location>
        <position position="98"/>
    </location>
    <ligand>
        <name>L-glutamine</name>
        <dbReference type="ChEBI" id="CHEBI:58359"/>
    </ligand>
</feature>
<evidence type="ECO:0000256" key="3">
    <source>
        <dbReference type="ARBA" id="ARBA00022605"/>
    </source>
</evidence>
<evidence type="ECO:0000256" key="12">
    <source>
        <dbReference type="PIRSR" id="PIRSR001589-3"/>
    </source>
</evidence>
<evidence type="ECO:0000256" key="9">
    <source>
        <dbReference type="PIRNR" id="PIRNR001589"/>
    </source>
</evidence>
<dbReference type="InterPro" id="IPR050795">
    <property type="entry name" value="Asn_Synthetase"/>
</dbReference>
<dbReference type="GO" id="GO:0005829">
    <property type="term" value="C:cytosol"/>
    <property type="evidence" value="ECO:0007669"/>
    <property type="project" value="TreeGrafter"/>
</dbReference>
<proteinExistence type="predicted"/>
<dbReference type="InterPro" id="IPR033738">
    <property type="entry name" value="AsnB_N"/>
</dbReference>
<protein>
    <recommendedName>
        <fullName evidence="9">Asparagine synthetase [glutamine-hydrolyzing]</fullName>
        <ecNumber evidence="9">6.3.5.4</ecNumber>
    </recommendedName>
</protein>
<evidence type="ECO:0000256" key="6">
    <source>
        <dbReference type="ARBA" id="ARBA00022888"/>
    </source>
</evidence>
<feature type="active site" description="For GATase activity" evidence="10">
    <location>
        <position position="2"/>
    </location>
</feature>
<keyword evidence="15" id="KW-1185">Reference proteome</keyword>
<dbReference type="AlphaFoldDB" id="A0AB40BZG6"/>
<evidence type="ECO:0000256" key="4">
    <source>
        <dbReference type="ARBA" id="ARBA00022741"/>
    </source>
</evidence>
<keyword evidence="3 10" id="KW-0028">Amino-acid biosynthesis</keyword>
<evidence type="ECO:0000256" key="11">
    <source>
        <dbReference type="PIRSR" id="PIRSR001589-2"/>
    </source>
</evidence>
<dbReference type="GO" id="GO:0006950">
    <property type="term" value="P:response to stress"/>
    <property type="evidence" value="ECO:0007669"/>
    <property type="project" value="UniProtKB-ARBA"/>
</dbReference>
<keyword evidence="4 9" id="KW-0547">Nucleotide-binding</keyword>
<dbReference type="SUPFAM" id="SSF52402">
    <property type="entry name" value="Adenine nucleotide alpha hydrolases-like"/>
    <property type="match status" value="1"/>
</dbReference>
<dbReference type="CDD" id="cd01991">
    <property type="entry name" value="Asn_synthase_B_C"/>
    <property type="match status" value="1"/>
</dbReference>
<evidence type="ECO:0000256" key="2">
    <source>
        <dbReference type="ARBA" id="ARBA00022598"/>
    </source>
</evidence>
<dbReference type="Pfam" id="PF13537">
    <property type="entry name" value="GATase_7"/>
    <property type="match status" value="1"/>
</dbReference>
<dbReference type="PROSITE" id="PS51278">
    <property type="entry name" value="GATASE_TYPE_2"/>
    <property type="match status" value="1"/>
</dbReference>
<dbReference type="PANTHER" id="PTHR11772">
    <property type="entry name" value="ASPARAGINE SYNTHETASE"/>
    <property type="match status" value="1"/>
</dbReference>
<dbReference type="Gene3D" id="3.60.20.10">
    <property type="entry name" value="Glutamine Phosphoribosylpyrophosphate, subunit 1, domain 1"/>
    <property type="match status" value="1"/>
</dbReference>
<dbReference type="GO" id="GO:0005524">
    <property type="term" value="F:ATP binding"/>
    <property type="evidence" value="ECO:0007669"/>
    <property type="project" value="UniProtKB-KW"/>
</dbReference>
<evidence type="ECO:0000256" key="1">
    <source>
        <dbReference type="ARBA" id="ARBA00005187"/>
    </source>
</evidence>
<dbReference type="FunFam" id="3.60.20.10:FF:000024">
    <property type="entry name" value="Asparagine synthetase [glutamine-hydrolyzing]"/>
    <property type="match status" value="1"/>
</dbReference>
<dbReference type="InterPro" id="IPR001962">
    <property type="entry name" value="Asn_synthase"/>
</dbReference>
<keyword evidence="6 10" id="KW-0061">Asparagine biosynthesis</keyword>
<gene>
    <name evidence="16" type="primary">LOC120269124</name>
</gene>
<sequence>MCGILAVLDCSDASDVKRAQVLEHSHRLEHRGPDWSGLYQNGGCFLAHQRLAIVDPAFGDQPLYSEDKAIVVTVNGEIYNHEELKKGLPTHNFRTGSDCEVIVHLYEEYGENFVNMLDGVFSFVLLDTRDNSYIAARDAIGVTPLYIGWGRDGSVWFSSEIKGLNDQCANFKAFPPGALYSSRENNFKRWYSPPWYSGFIPSVPFDPIVLRKAFENAVIKRLMTDVRFGVLLSGGLDSSLVAAVTARHLSEPKAGKLRGTELHSFSVGFEDSPDLKAAEEVATYLGTVHHDFHFTVQDGIDALEDVIYHIETYDVTTIRASIPMFLMSRKIKSLGVKMVLSGEGSDEIFGGYLYFHRAPNKEEFQRELCDKIKALHQYDCLRANKATAAWGLEVRVPFLDKAFLNVAMNIDPEAKMIKCDLGRIEKWVLRSAFDDEENPYLPEHILYRQKEQFSDGVGYSWIHGLQDHAAKHVTATMMKNVSSIYPHNTPTTKEAYYYRMVFERFFPQHSAILTVPGGPSVACSTPRAAKWDPKWSDNLDPSGRAALGVHVSAYESPNPTSLVADQDQDSANSITSEKKKDCSCCCSTSHS</sequence>
<evidence type="ECO:0000313" key="15">
    <source>
        <dbReference type="Proteomes" id="UP001515500"/>
    </source>
</evidence>
<dbReference type="Proteomes" id="UP001515500">
    <property type="component" value="Chromosome 9"/>
</dbReference>
<feature type="binding site" evidence="11">
    <location>
        <begin position="341"/>
        <end position="342"/>
    </location>
    <ligand>
        <name>ATP</name>
        <dbReference type="ChEBI" id="CHEBI:30616"/>
    </ligand>
</feature>
<dbReference type="SUPFAM" id="SSF56235">
    <property type="entry name" value="N-terminal nucleophile aminohydrolases (Ntn hydrolases)"/>
    <property type="match status" value="1"/>
</dbReference>
<keyword evidence="2" id="KW-0436">Ligase</keyword>
<dbReference type="InterPro" id="IPR006426">
    <property type="entry name" value="Asn_synth_AEB"/>
</dbReference>
<keyword evidence="7 10" id="KW-0315">Glutamine amidotransferase</keyword>
<dbReference type="GO" id="GO:0006529">
    <property type="term" value="P:asparagine biosynthetic process"/>
    <property type="evidence" value="ECO:0007669"/>
    <property type="project" value="UniProtKB-KW"/>
</dbReference>
<comment type="pathway">
    <text evidence="1">Amino-acid biosynthesis; L-asparagine biosynthesis; L-asparagine from L-aspartate (L-Gln route): step 1/1.</text>
</comment>
<evidence type="ECO:0000256" key="8">
    <source>
        <dbReference type="ARBA" id="ARBA00048741"/>
    </source>
</evidence>
<dbReference type="InterPro" id="IPR017932">
    <property type="entry name" value="GATase_2_dom"/>
</dbReference>
<dbReference type="GeneID" id="120269124"/>
<dbReference type="RefSeq" id="XP_039132343.1">
    <property type="nucleotide sequence ID" value="XM_039276409.1"/>
</dbReference>
<dbReference type="EC" id="6.3.5.4" evidence="9"/>
<dbReference type="PIRSF" id="PIRSF001589">
    <property type="entry name" value="Asn_synthetase_glu-h"/>
    <property type="match status" value="1"/>
</dbReference>
<keyword evidence="5 9" id="KW-0067">ATP-binding</keyword>
<feature type="site" description="Important for beta-aspartyl-AMP intermediate formation" evidence="12">
    <location>
        <position position="343"/>
    </location>
</feature>
<dbReference type="InterPro" id="IPR029055">
    <property type="entry name" value="Ntn_hydrolases_N"/>
</dbReference>
<feature type="binding site" evidence="11">
    <location>
        <position position="231"/>
    </location>
    <ligand>
        <name>ATP</name>
        <dbReference type="ChEBI" id="CHEBI:30616"/>
    </ligand>
</feature>
<dbReference type="NCBIfam" id="NF006949">
    <property type="entry name" value="PRK09431.1"/>
    <property type="match status" value="1"/>
</dbReference>
<evidence type="ECO:0000256" key="10">
    <source>
        <dbReference type="PIRSR" id="PIRSR001589-1"/>
    </source>
</evidence>
<evidence type="ECO:0000259" key="14">
    <source>
        <dbReference type="PROSITE" id="PS51278"/>
    </source>
</evidence>
<accession>A0AB40BZG6</accession>
<dbReference type="Gene3D" id="3.40.50.620">
    <property type="entry name" value="HUPs"/>
    <property type="match status" value="1"/>
</dbReference>
<dbReference type="GO" id="GO:0004066">
    <property type="term" value="F:asparagine synthase (glutamine-hydrolyzing) activity"/>
    <property type="evidence" value="ECO:0007669"/>
    <property type="project" value="UniProtKB-EC"/>
</dbReference>
<feature type="domain" description="Glutamine amidotransferase type-2" evidence="14">
    <location>
        <begin position="2"/>
        <end position="185"/>
    </location>
</feature>
<evidence type="ECO:0000256" key="5">
    <source>
        <dbReference type="ARBA" id="ARBA00022840"/>
    </source>
</evidence>
<feature type="binding site" evidence="11">
    <location>
        <position position="267"/>
    </location>
    <ligand>
        <name>ATP</name>
        <dbReference type="ChEBI" id="CHEBI:30616"/>
    </ligand>
</feature>
<dbReference type="CDD" id="cd00712">
    <property type="entry name" value="AsnB"/>
    <property type="match status" value="1"/>
</dbReference>
<dbReference type="Pfam" id="PF00733">
    <property type="entry name" value="Asn_synthase"/>
    <property type="match status" value="1"/>
</dbReference>
<evidence type="ECO:0000256" key="7">
    <source>
        <dbReference type="ARBA" id="ARBA00022962"/>
    </source>
</evidence>
<feature type="compositionally biased region" description="Polar residues" evidence="13">
    <location>
        <begin position="557"/>
        <end position="575"/>
    </location>
</feature>
<dbReference type="FunFam" id="3.40.50.620:FF:000055">
    <property type="entry name" value="Asparagine synthetase [glutamine-hydrolyzing]"/>
    <property type="match status" value="1"/>
</dbReference>